<evidence type="ECO:0000256" key="1">
    <source>
        <dbReference type="ARBA" id="ARBA00022845"/>
    </source>
</evidence>
<evidence type="ECO:0000313" key="6">
    <source>
        <dbReference type="Proteomes" id="UP000006545"/>
    </source>
</evidence>
<evidence type="ECO:0000313" key="5">
    <source>
        <dbReference type="EMBL" id="AEE12059.1"/>
    </source>
</evidence>
<dbReference type="GO" id="GO:0003743">
    <property type="term" value="F:translation initiation factor activity"/>
    <property type="evidence" value="ECO:0007669"/>
    <property type="project" value="UniProtKB-KW"/>
</dbReference>
<keyword evidence="6" id="KW-1185">Reference proteome</keyword>
<gene>
    <name evidence="5" type="ordered locus">Poras_0105</name>
</gene>
<dbReference type="InterPro" id="IPR001950">
    <property type="entry name" value="SUI1"/>
</dbReference>
<dbReference type="HOGENOM" id="CLU_082805_4_0_10"/>
<dbReference type="CDD" id="cd11567">
    <property type="entry name" value="YciH_like"/>
    <property type="match status" value="1"/>
</dbReference>
<feature type="region of interest" description="Disordered" evidence="3">
    <location>
        <begin position="1"/>
        <end position="39"/>
    </location>
</feature>
<dbReference type="RefSeq" id="WP_013759770.1">
    <property type="nucleotide sequence ID" value="NC_015501.1"/>
</dbReference>
<keyword evidence="1" id="KW-0810">Translation regulation</keyword>
<keyword evidence="2" id="KW-0648">Protein biosynthesis</keyword>
<dbReference type="STRING" id="879243.Poras_0105"/>
<dbReference type="SUPFAM" id="SSF55159">
    <property type="entry name" value="eIF1-like"/>
    <property type="match status" value="1"/>
</dbReference>
<name>F4KL85_PORAD</name>
<dbReference type="GO" id="GO:0006417">
    <property type="term" value="P:regulation of translation"/>
    <property type="evidence" value="ECO:0007669"/>
    <property type="project" value="UniProtKB-KW"/>
</dbReference>
<evidence type="ECO:0000259" key="4">
    <source>
        <dbReference type="PROSITE" id="PS50296"/>
    </source>
</evidence>
<accession>F4KL85</accession>
<keyword evidence="5" id="KW-0396">Initiation factor</keyword>
<dbReference type="InterPro" id="IPR036877">
    <property type="entry name" value="SUI1_dom_sf"/>
</dbReference>
<dbReference type="InterPro" id="IPR005872">
    <property type="entry name" value="SUI1_arc_bac"/>
</dbReference>
<protein>
    <submittedName>
        <fullName evidence="5">Translation initiation factor SUI1</fullName>
    </submittedName>
</protein>
<organism evidence="5 6">
    <name type="scientific">Porphyromonas asaccharolytica (strain ATCC 25260 / DSM 20707 / BCRC 10618 / CCUG 7834 / JCM 6326 / LMG 13178 / VPI 4198 / B440)</name>
    <name type="common">Bacteroides asaccharolyticus</name>
    <dbReference type="NCBI Taxonomy" id="879243"/>
    <lineage>
        <taxon>Bacteria</taxon>
        <taxon>Pseudomonadati</taxon>
        <taxon>Bacteroidota</taxon>
        <taxon>Bacteroidia</taxon>
        <taxon>Bacteroidales</taxon>
        <taxon>Porphyromonadaceae</taxon>
        <taxon>Porphyromonas</taxon>
    </lineage>
</organism>
<evidence type="ECO:0000256" key="3">
    <source>
        <dbReference type="SAM" id="MobiDB-lite"/>
    </source>
</evidence>
<dbReference type="EMBL" id="CP002689">
    <property type="protein sequence ID" value="AEE12059.1"/>
    <property type="molecule type" value="Genomic_DNA"/>
</dbReference>
<dbReference type="eggNOG" id="COG0023">
    <property type="taxonomic scope" value="Bacteria"/>
</dbReference>
<reference evidence="6" key="1">
    <citation type="submission" date="2011-04" db="EMBL/GenBank/DDBJ databases">
        <title>The complete genome of Porphyromonas asaccharolytica DSM 20707.</title>
        <authorList>
            <person name="Lucas S."/>
            <person name="Han J."/>
            <person name="Lapidus A."/>
            <person name="Bruce D."/>
            <person name="Goodwin L."/>
            <person name="Pitluck S."/>
            <person name="Peters L."/>
            <person name="Kyrpides N."/>
            <person name="Mavromatis K."/>
            <person name="Ivanova N."/>
            <person name="Ovchinnikova G."/>
            <person name="Pagani I."/>
            <person name="Lu M."/>
            <person name="Detter J.C."/>
            <person name="Tapia R."/>
            <person name="Han C."/>
            <person name="Land M."/>
            <person name="Hauser L."/>
            <person name="Markowitz V."/>
            <person name="Cheng J.-F."/>
            <person name="Hugenholtz P."/>
            <person name="Woyke T."/>
            <person name="Wu D."/>
            <person name="Gronow S."/>
            <person name="Wellnitz S."/>
            <person name="Brambilla E."/>
            <person name="Klenk H.-P."/>
            <person name="Eisen J.A."/>
        </authorList>
    </citation>
    <scope>NUCLEOTIDE SEQUENCE [LARGE SCALE GENOMIC DNA]</scope>
    <source>
        <strain evidence="6">ATCC 25260 / DSM 20707 / VPI 4198</strain>
    </source>
</reference>
<evidence type="ECO:0000256" key="2">
    <source>
        <dbReference type="ARBA" id="ARBA00022917"/>
    </source>
</evidence>
<dbReference type="OrthoDB" id="9792915at2"/>
<dbReference type="Gene3D" id="3.30.780.10">
    <property type="entry name" value="SUI1-like domain"/>
    <property type="match status" value="1"/>
</dbReference>
<proteinExistence type="predicted"/>
<dbReference type="PIRSF" id="PIRSF037511">
    <property type="entry name" value="Transl_init_SUI1_pro"/>
    <property type="match status" value="1"/>
</dbReference>
<dbReference type="KEGG" id="pah:Poras_0105"/>
<dbReference type="Proteomes" id="UP000006545">
    <property type="component" value="Chromosome"/>
</dbReference>
<dbReference type="Pfam" id="PF01253">
    <property type="entry name" value="SUI1"/>
    <property type="match status" value="1"/>
</dbReference>
<dbReference type="PROSITE" id="PS50296">
    <property type="entry name" value="SUI1"/>
    <property type="match status" value="1"/>
</dbReference>
<sequence>MSKKKNKAPATGGIVYSTDPDWSPQQASSEAETLPPAQQRLRIQYSRAGRGGKEALIIMGFVGSDSDLADLARQLKQSLGCGGSTRDGEILLQQNDKEKLIKLLQSKGYKDTK</sequence>
<dbReference type="AlphaFoldDB" id="F4KL85"/>
<feature type="domain" description="SUI1" evidence="4">
    <location>
        <begin position="50"/>
        <end position="108"/>
    </location>
</feature>